<dbReference type="EMBL" id="BNDY01000021">
    <property type="protein sequence ID" value="GHI43690.1"/>
    <property type="molecule type" value="Genomic_DNA"/>
</dbReference>
<evidence type="ECO:0000256" key="1">
    <source>
        <dbReference type="SAM" id="Phobius"/>
    </source>
</evidence>
<feature type="transmembrane region" description="Helical" evidence="1">
    <location>
        <begin position="12"/>
        <end position="34"/>
    </location>
</feature>
<name>A0ABQ3R2C4_9ACTN</name>
<dbReference type="RefSeq" id="WP_189967560.1">
    <property type="nucleotide sequence ID" value="NZ_BMUA01000019.1"/>
</dbReference>
<keyword evidence="1" id="KW-1133">Transmembrane helix</keyword>
<proteinExistence type="predicted"/>
<evidence type="ECO:0000313" key="3">
    <source>
        <dbReference type="Proteomes" id="UP001050808"/>
    </source>
</evidence>
<gene>
    <name evidence="2" type="ORF">Sviol_80980</name>
</gene>
<keyword evidence="1" id="KW-0812">Transmembrane</keyword>
<keyword evidence="3" id="KW-1185">Reference proteome</keyword>
<sequence>MNRSTIRRVMPAAAVGSAVFGAFMVAAVAAPFFLKSSFKMSNDAASAAWQSIMAGMDIASAIGLASGGLAIGGALMWAAKQAIKRGGRKAFVA</sequence>
<accession>A0ABQ3R2C4</accession>
<evidence type="ECO:0000313" key="2">
    <source>
        <dbReference type="EMBL" id="GHI43690.1"/>
    </source>
</evidence>
<dbReference type="Proteomes" id="UP001050808">
    <property type="component" value="Unassembled WGS sequence"/>
</dbReference>
<organism evidence="2 3">
    <name type="scientific">Streptomyces violascens</name>
    <dbReference type="NCBI Taxonomy" id="67381"/>
    <lineage>
        <taxon>Bacteria</taxon>
        <taxon>Bacillati</taxon>
        <taxon>Actinomycetota</taxon>
        <taxon>Actinomycetes</taxon>
        <taxon>Kitasatosporales</taxon>
        <taxon>Streptomycetaceae</taxon>
        <taxon>Streptomyces</taxon>
    </lineage>
</organism>
<protein>
    <submittedName>
        <fullName evidence="2">Uncharacterized protein</fullName>
    </submittedName>
</protein>
<keyword evidence="1" id="KW-0472">Membrane</keyword>
<feature type="transmembrane region" description="Helical" evidence="1">
    <location>
        <begin position="54"/>
        <end position="79"/>
    </location>
</feature>
<reference evidence="2" key="1">
    <citation type="submission" date="2024-05" db="EMBL/GenBank/DDBJ databases">
        <title>Whole genome shotgun sequence of Streptomyces violascens NBRC 12920.</title>
        <authorList>
            <person name="Komaki H."/>
            <person name="Tamura T."/>
        </authorList>
    </citation>
    <scope>NUCLEOTIDE SEQUENCE</scope>
    <source>
        <strain evidence="2">NBRC 12920</strain>
    </source>
</reference>
<comment type="caution">
    <text evidence="2">The sequence shown here is derived from an EMBL/GenBank/DDBJ whole genome shotgun (WGS) entry which is preliminary data.</text>
</comment>